<dbReference type="RefSeq" id="WP_203924227.1">
    <property type="nucleotide sequence ID" value="NZ_BONZ01000106.1"/>
</dbReference>
<proteinExistence type="predicted"/>
<evidence type="ECO:0000313" key="2">
    <source>
        <dbReference type="Proteomes" id="UP000642748"/>
    </source>
</evidence>
<keyword evidence="2" id="KW-1185">Reference proteome</keyword>
<dbReference type="EMBL" id="BONZ01000106">
    <property type="protein sequence ID" value="GIH20810.1"/>
    <property type="molecule type" value="Genomic_DNA"/>
</dbReference>
<accession>A0A8J3R3P0</accession>
<protein>
    <recommendedName>
        <fullName evidence="3">PIN domain-containing protein</fullName>
    </recommendedName>
</protein>
<comment type="caution">
    <text evidence="1">The sequence shown here is derived from an EMBL/GenBank/DDBJ whole genome shotgun (WGS) entry which is preliminary data.</text>
</comment>
<reference evidence="1" key="1">
    <citation type="submission" date="2021-01" db="EMBL/GenBank/DDBJ databases">
        <title>Whole genome shotgun sequence of Rugosimonospora africana NBRC 104875.</title>
        <authorList>
            <person name="Komaki H."/>
            <person name="Tamura T."/>
        </authorList>
    </citation>
    <scope>NUCLEOTIDE SEQUENCE</scope>
    <source>
        <strain evidence="1">NBRC 104875</strain>
    </source>
</reference>
<organism evidence="1 2">
    <name type="scientific">Rugosimonospora africana</name>
    <dbReference type="NCBI Taxonomy" id="556532"/>
    <lineage>
        <taxon>Bacteria</taxon>
        <taxon>Bacillati</taxon>
        <taxon>Actinomycetota</taxon>
        <taxon>Actinomycetes</taxon>
        <taxon>Micromonosporales</taxon>
        <taxon>Micromonosporaceae</taxon>
        <taxon>Rugosimonospora</taxon>
    </lineage>
</organism>
<evidence type="ECO:0008006" key="3">
    <source>
        <dbReference type="Google" id="ProtNLM"/>
    </source>
</evidence>
<evidence type="ECO:0000313" key="1">
    <source>
        <dbReference type="EMBL" id="GIH20810.1"/>
    </source>
</evidence>
<gene>
    <name evidence="1" type="ORF">Raf01_89820</name>
</gene>
<sequence length="138" mass="13937">MSDVAAVLDTSALLAYVAGHVAVGELIAEISDERRQLGIPAVCLASARAAVGDDGAAAHLRLLTTTSAIVILPLATDRVGGVDSVWQVGELARAAGGDLSVGHAARAALELEAYYATTRPEQAAAVLPPGWGILDLAG</sequence>
<name>A0A8J3R3P0_9ACTN</name>
<dbReference type="Proteomes" id="UP000642748">
    <property type="component" value="Unassembled WGS sequence"/>
</dbReference>
<dbReference type="AlphaFoldDB" id="A0A8J3R3P0"/>